<evidence type="ECO:0000256" key="1">
    <source>
        <dbReference type="ARBA" id="ARBA00022491"/>
    </source>
</evidence>
<keyword evidence="4" id="KW-0804">Transcription</keyword>
<dbReference type="InterPro" id="IPR050109">
    <property type="entry name" value="HTH-type_TetR-like_transc_reg"/>
</dbReference>
<dbReference type="SUPFAM" id="SSF46689">
    <property type="entry name" value="Homeodomain-like"/>
    <property type="match status" value="1"/>
</dbReference>
<evidence type="ECO:0000313" key="7">
    <source>
        <dbReference type="EMBL" id="MFC4852218.1"/>
    </source>
</evidence>
<name>A0ABV9RSD6_9PSEU</name>
<dbReference type="Pfam" id="PF00440">
    <property type="entry name" value="TetR_N"/>
    <property type="match status" value="1"/>
</dbReference>
<evidence type="ECO:0000259" key="6">
    <source>
        <dbReference type="PROSITE" id="PS50977"/>
    </source>
</evidence>
<evidence type="ECO:0000256" key="4">
    <source>
        <dbReference type="ARBA" id="ARBA00023163"/>
    </source>
</evidence>
<evidence type="ECO:0000313" key="8">
    <source>
        <dbReference type="Proteomes" id="UP001595859"/>
    </source>
</evidence>
<dbReference type="EMBL" id="JBHSIS010000002">
    <property type="protein sequence ID" value="MFC4852218.1"/>
    <property type="molecule type" value="Genomic_DNA"/>
</dbReference>
<feature type="DNA-binding region" description="H-T-H motif" evidence="5">
    <location>
        <begin position="31"/>
        <end position="50"/>
    </location>
</feature>
<dbReference type="RefSeq" id="WP_378053732.1">
    <property type="nucleotide sequence ID" value="NZ_JBHSIS010000002.1"/>
</dbReference>
<protein>
    <submittedName>
        <fullName evidence="7">TetR/AcrR family transcriptional regulator</fullName>
    </submittedName>
</protein>
<dbReference type="PANTHER" id="PTHR30055:SF228">
    <property type="entry name" value="TRANSCRIPTIONAL REGULATOR-RELATED"/>
    <property type="match status" value="1"/>
</dbReference>
<keyword evidence="1" id="KW-0678">Repressor</keyword>
<proteinExistence type="predicted"/>
<organism evidence="7 8">
    <name type="scientific">Actinophytocola glycyrrhizae</name>
    <dbReference type="NCBI Taxonomy" id="2044873"/>
    <lineage>
        <taxon>Bacteria</taxon>
        <taxon>Bacillati</taxon>
        <taxon>Actinomycetota</taxon>
        <taxon>Actinomycetes</taxon>
        <taxon>Pseudonocardiales</taxon>
        <taxon>Pseudonocardiaceae</taxon>
    </lineage>
</organism>
<sequence length="195" mass="21028">MPKRVDHGQRRDEIAAALWRVATEEGLRAATLRRIAAEAGISMNLVQYYFPTKAEMVHYGLQRLVELAAVRVQAAAATVLPSADPRAILRACLLGLLPITQEGHRLSAVYTAYLSHALADPGIRELMSRLPRDLAGQLVPALRKAALPEWADVEHEIHALLATAAGLASAVLLGTHSADDAVTLIDYRLTALFGG</sequence>
<dbReference type="Pfam" id="PF13977">
    <property type="entry name" value="TetR_C_6"/>
    <property type="match status" value="1"/>
</dbReference>
<dbReference type="InterPro" id="IPR009057">
    <property type="entry name" value="Homeodomain-like_sf"/>
</dbReference>
<keyword evidence="3 5" id="KW-0238">DNA-binding</keyword>
<reference evidence="8" key="1">
    <citation type="journal article" date="2019" name="Int. J. Syst. Evol. Microbiol.">
        <title>The Global Catalogue of Microorganisms (GCM) 10K type strain sequencing project: providing services to taxonomists for standard genome sequencing and annotation.</title>
        <authorList>
            <consortium name="The Broad Institute Genomics Platform"/>
            <consortium name="The Broad Institute Genome Sequencing Center for Infectious Disease"/>
            <person name="Wu L."/>
            <person name="Ma J."/>
        </authorList>
    </citation>
    <scope>NUCLEOTIDE SEQUENCE [LARGE SCALE GENOMIC DNA]</scope>
    <source>
        <strain evidence="8">ZS-22-S1</strain>
    </source>
</reference>
<dbReference type="InterPro" id="IPR039538">
    <property type="entry name" value="BetI_C"/>
</dbReference>
<feature type="domain" description="HTH tetR-type" evidence="6">
    <location>
        <begin position="8"/>
        <end position="68"/>
    </location>
</feature>
<evidence type="ECO:0000256" key="5">
    <source>
        <dbReference type="PROSITE-ProRule" id="PRU00335"/>
    </source>
</evidence>
<dbReference type="InterPro" id="IPR036271">
    <property type="entry name" value="Tet_transcr_reg_TetR-rel_C_sf"/>
</dbReference>
<dbReference type="Gene3D" id="1.10.357.10">
    <property type="entry name" value="Tetracycline Repressor, domain 2"/>
    <property type="match status" value="1"/>
</dbReference>
<evidence type="ECO:0000256" key="2">
    <source>
        <dbReference type="ARBA" id="ARBA00023015"/>
    </source>
</evidence>
<dbReference type="PANTHER" id="PTHR30055">
    <property type="entry name" value="HTH-TYPE TRANSCRIPTIONAL REGULATOR RUTR"/>
    <property type="match status" value="1"/>
</dbReference>
<keyword evidence="8" id="KW-1185">Reference proteome</keyword>
<accession>A0ABV9RSD6</accession>
<dbReference type="PROSITE" id="PS50977">
    <property type="entry name" value="HTH_TETR_2"/>
    <property type="match status" value="1"/>
</dbReference>
<dbReference type="Proteomes" id="UP001595859">
    <property type="component" value="Unassembled WGS sequence"/>
</dbReference>
<evidence type="ECO:0000256" key="3">
    <source>
        <dbReference type="ARBA" id="ARBA00023125"/>
    </source>
</evidence>
<dbReference type="SUPFAM" id="SSF48498">
    <property type="entry name" value="Tetracyclin repressor-like, C-terminal domain"/>
    <property type="match status" value="1"/>
</dbReference>
<gene>
    <name evidence="7" type="ORF">ACFPCV_01790</name>
</gene>
<comment type="caution">
    <text evidence="7">The sequence shown here is derived from an EMBL/GenBank/DDBJ whole genome shotgun (WGS) entry which is preliminary data.</text>
</comment>
<keyword evidence="2" id="KW-0805">Transcription regulation</keyword>
<dbReference type="InterPro" id="IPR001647">
    <property type="entry name" value="HTH_TetR"/>
</dbReference>